<evidence type="ECO:0000256" key="9">
    <source>
        <dbReference type="ARBA" id="ARBA00022982"/>
    </source>
</evidence>
<evidence type="ECO:0008006" key="18">
    <source>
        <dbReference type="Google" id="ProtNLM"/>
    </source>
</evidence>
<reference evidence="16 17" key="1">
    <citation type="submission" date="2011-07" db="EMBL/GenBank/DDBJ databases">
        <authorList>
            <person name="Coyne R."/>
            <person name="Brami D."/>
            <person name="Johnson J."/>
            <person name="Hostetler J."/>
            <person name="Hannick L."/>
            <person name="Clark T."/>
            <person name="Cassidy-Hanley D."/>
            <person name="Inman J."/>
        </authorList>
    </citation>
    <scope>NUCLEOTIDE SEQUENCE [LARGE SCALE GENOMIC DNA]</scope>
    <source>
        <strain evidence="16 17">G5</strain>
    </source>
</reference>
<dbReference type="InterPro" id="IPR003409">
    <property type="entry name" value="MORN"/>
</dbReference>
<dbReference type="SMART" id="SM00698">
    <property type="entry name" value="MORN"/>
    <property type="match status" value="9"/>
</dbReference>
<comment type="similarity">
    <text evidence="3">Belongs to the alternative oxidase family.</text>
</comment>
<dbReference type="GO" id="GO:0046872">
    <property type="term" value="F:metal ion binding"/>
    <property type="evidence" value="ECO:0007669"/>
    <property type="project" value="UniProtKB-KW"/>
</dbReference>
<dbReference type="PANTHER" id="PTHR43215:SF14">
    <property type="entry name" value="RADIAL SPOKE HEAD 1 HOMOLOG"/>
    <property type="match status" value="1"/>
</dbReference>
<evidence type="ECO:0000313" key="16">
    <source>
        <dbReference type="EMBL" id="EGR28897.1"/>
    </source>
</evidence>
<comment type="subcellular location">
    <subcellularLocation>
        <location evidence="2">Membrane</location>
    </subcellularLocation>
</comment>
<evidence type="ECO:0000256" key="13">
    <source>
        <dbReference type="ARBA" id="ARBA00023136"/>
    </source>
</evidence>
<evidence type="ECO:0000256" key="1">
    <source>
        <dbReference type="ARBA" id="ARBA00001962"/>
    </source>
</evidence>
<accession>G0R0T7</accession>
<keyword evidence="8" id="KW-0677">Repeat</keyword>
<keyword evidence="17" id="KW-1185">Reference proteome</keyword>
<dbReference type="GO" id="GO:0005829">
    <property type="term" value="C:cytosol"/>
    <property type="evidence" value="ECO:0007669"/>
    <property type="project" value="TreeGrafter"/>
</dbReference>
<sequence length="398" mass="46679">MSGYKQIFPWQDKTKPISEKKWLNRMLFLETVAGVPGFVAAMHRNLTSLRNMQRDYGWIHTLLEEAENERMHLLTFMKVQKPSPLFRMGVVFAQFGYVGLFSILYMFFPKVCHRVVGYLEEEAVKTYTHCIEVLSPISNWKTIMATQISRKYWCWQAVYKGQWLNGKRHGRGKQYWSDGSVYQGDWENDKANGNGRLIHADGDYYQGQWVNDRAQGKGIFVHIDGQIYEGDWVEDKQHGFGKEQQQYFTYEGYFYNGLKHGKGKLVWKNEEGSYYEGDFENGMIQGFGTHYFKDGKKYLGNWQNNKMNGYGELYYHNKKVYKGNFVDDQKCGQGEMIYPDGKKYVGEWKNNKQNGEGTVVAHDGRIGKGYWVNGKRMQNSSRIDKDKNEDQQYDNDIY</sequence>
<organism evidence="16 17">
    <name type="scientific">Ichthyophthirius multifiliis</name>
    <name type="common">White spot disease agent</name>
    <name type="synonym">Ich</name>
    <dbReference type="NCBI Taxonomy" id="5932"/>
    <lineage>
        <taxon>Eukaryota</taxon>
        <taxon>Sar</taxon>
        <taxon>Alveolata</taxon>
        <taxon>Ciliophora</taxon>
        <taxon>Intramacronucleata</taxon>
        <taxon>Oligohymenophorea</taxon>
        <taxon>Hymenostomatida</taxon>
        <taxon>Ophryoglenina</taxon>
        <taxon>Ichthyophthirius</taxon>
    </lineage>
</organism>
<protein>
    <recommendedName>
        <fullName evidence="18">Alternative oxidase</fullName>
    </recommendedName>
</protein>
<keyword evidence="4" id="KW-0813">Transport</keyword>
<keyword evidence="11" id="KW-0560">Oxidoreductase</keyword>
<evidence type="ECO:0000256" key="6">
    <source>
        <dbReference type="ARBA" id="ARBA00022692"/>
    </source>
</evidence>
<dbReference type="InParanoid" id="G0R0T7"/>
<dbReference type="STRING" id="857967.G0R0T7"/>
<evidence type="ECO:0000256" key="15">
    <source>
        <dbReference type="SAM" id="Phobius"/>
    </source>
</evidence>
<comment type="cofactor">
    <cofactor evidence="1">
        <name>Fe cation</name>
        <dbReference type="ChEBI" id="CHEBI:24875"/>
    </cofactor>
</comment>
<dbReference type="Pfam" id="PF01786">
    <property type="entry name" value="AOX"/>
    <property type="match status" value="1"/>
</dbReference>
<name>G0R0T7_ICHMU</name>
<keyword evidence="13 15" id="KW-0472">Membrane</keyword>
<dbReference type="EMBL" id="GL984204">
    <property type="protein sequence ID" value="EGR28897.1"/>
    <property type="molecule type" value="Genomic_DNA"/>
</dbReference>
<evidence type="ECO:0000256" key="2">
    <source>
        <dbReference type="ARBA" id="ARBA00004370"/>
    </source>
</evidence>
<evidence type="ECO:0000256" key="3">
    <source>
        <dbReference type="ARBA" id="ARBA00008388"/>
    </source>
</evidence>
<evidence type="ECO:0000256" key="4">
    <source>
        <dbReference type="ARBA" id="ARBA00022448"/>
    </source>
</evidence>
<dbReference type="Proteomes" id="UP000008983">
    <property type="component" value="Unassembled WGS sequence"/>
</dbReference>
<dbReference type="GO" id="GO:0016020">
    <property type="term" value="C:membrane"/>
    <property type="evidence" value="ECO:0007669"/>
    <property type="project" value="UniProtKB-SubCell"/>
</dbReference>
<evidence type="ECO:0000256" key="10">
    <source>
        <dbReference type="ARBA" id="ARBA00022989"/>
    </source>
</evidence>
<keyword evidence="6 15" id="KW-0812">Transmembrane</keyword>
<keyword evidence="10 15" id="KW-1133">Transmembrane helix</keyword>
<keyword evidence="5" id="KW-0679">Respiratory chain</keyword>
<feature type="transmembrane region" description="Helical" evidence="15">
    <location>
        <begin position="85"/>
        <end position="108"/>
    </location>
</feature>
<evidence type="ECO:0000313" key="17">
    <source>
        <dbReference type="Proteomes" id="UP000008983"/>
    </source>
</evidence>
<dbReference type="PANTHER" id="PTHR43215">
    <property type="entry name" value="RADIAL SPOKE HEAD 1 HOMOLOG"/>
    <property type="match status" value="1"/>
</dbReference>
<dbReference type="Pfam" id="PF02493">
    <property type="entry name" value="MORN"/>
    <property type="match status" value="9"/>
</dbReference>
<feature type="region of interest" description="Disordered" evidence="14">
    <location>
        <begin position="377"/>
        <end position="398"/>
    </location>
</feature>
<dbReference type="AlphaFoldDB" id="G0R0T7"/>
<dbReference type="GO" id="GO:0009916">
    <property type="term" value="F:alternative oxidase activity"/>
    <property type="evidence" value="ECO:0007669"/>
    <property type="project" value="InterPro"/>
</dbReference>
<keyword evidence="12" id="KW-0408">Iron</keyword>
<dbReference type="RefSeq" id="XP_004030133.1">
    <property type="nucleotide sequence ID" value="XM_004030085.1"/>
</dbReference>
<keyword evidence="7" id="KW-0479">Metal-binding</keyword>
<dbReference type="Gene3D" id="1.20.1260.140">
    <property type="entry name" value="Alternative oxidase"/>
    <property type="match status" value="1"/>
</dbReference>
<dbReference type="SUPFAM" id="SSF82185">
    <property type="entry name" value="Histone H3 K4-specific methyltransferase SET7/9 N-terminal domain"/>
    <property type="match status" value="2"/>
</dbReference>
<proteinExistence type="inferred from homology"/>
<dbReference type="OrthoDB" id="16906at2759"/>
<evidence type="ECO:0000256" key="11">
    <source>
        <dbReference type="ARBA" id="ARBA00023002"/>
    </source>
</evidence>
<dbReference type="GeneID" id="14904985"/>
<evidence type="ECO:0000256" key="8">
    <source>
        <dbReference type="ARBA" id="ARBA00022737"/>
    </source>
</evidence>
<evidence type="ECO:0000256" key="12">
    <source>
        <dbReference type="ARBA" id="ARBA00023004"/>
    </source>
</evidence>
<keyword evidence="9" id="KW-0249">Electron transport</keyword>
<gene>
    <name evidence="16" type="ORF">IMG5_166900</name>
</gene>
<dbReference type="eggNOG" id="KOG0229">
    <property type="taxonomic scope" value="Eukaryota"/>
</dbReference>
<evidence type="ECO:0000256" key="5">
    <source>
        <dbReference type="ARBA" id="ARBA00022660"/>
    </source>
</evidence>
<evidence type="ECO:0000256" key="7">
    <source>
        <dbReference type="ARBA" id="ARBA00022723"/>
    </source>
</evidence>
<evidence type="ECO:0000256" key="14">
    <source>
        <dbReference type="SAM" id="MobiDB-lite"/>
    </source>
</evidence>
<dbReference type="Gene3D" id="2.20.110.10">
    <property type="entry name" value="Histone H3 K4-specific methyltransferase SET7/9 N-terminal domain"/>
    <property type="match status" value="4"/>
</dbReference>
<dbReference type="InterPro" id="IPR002680">
    <property type="entry name" value="AOX"/>
</dbReference>
<dbReference type="InterPro" id="IPR038659">
    <property type="entry name" value="AOX_sf"/>
</dbReference>